<keyword evidence="1" id="KW-0812">Transmembrane</keyword>
<comment type="caution">
    <text evidence="2">The sequence shown here is derived from an EMBL/GenBank/DDBJ whole genome shotgun (WGS) entry which is preliminary data.</text>
</comment>
<gene>
    <name evidence="2" type="ORF">TNCT_572381</name>
</gene>
<evidence type="ECO:0000313" key="3">
    <source>
        <dbReference type="Proteomes" id="UP000887116"/>
    </source>
</evidence>
<proteinExistence type="predicted"/>
<feature type="transmembrane region" description="Helical" evidence="1">
    <location>
        <begin position="21"/>
        <end position="42"/>
    </location>
</feature>
<evidence type="ECO:0000256" key="1">
    <source>
        <dbReference type="SAM" id="Phobius"/>
    </source>
</evidence>
<sequence length="108" mass="12306">MIFMLQILTRKSYQHASLVRCPSLGCFGGLCFCTVALLPWSLPRRSSIGLQPLRCCSLGLQLLRSLQPCFVLLVEEMNKDNEGIIELKTETKFWIKVNLGSRFLLKIM</sequence>
<protein>
    <submittedName>
        <fullName evidence="2">Uncharacterized protein</fullName>
    </submittedName>
</protein>
<dbReference type="AlphaFoldDB" id="A0A8X6LA03"/>
<keyword evidence="3" id="KW-1185">Reference proteome</keyword>
<reference evidence="2" key="1">
    <citation type="submission" date="2020-07" db="EMBL/GenBank/DDBJ databases">
        <title>Multicomponent nature underlies the extraordinary mechanical properties of spider dragline silk.</title>
        <authorList>
            <person name="Kono N."/>
            <person name="Nakamura H."/>
            <person name="Mori M."/>
            <person name="Yoshida Y."/>
            <person name="Ohtoshi R."/>
            <person name="Malay A.D."/>
            <person name="Moran D.A.P."/>
            <person name="Tomita M."/>
            <person name="Numata K."/>
            <person name="Arakawa K."/>
        </authorList>
    </citation>
    <scope>NUCLEOTIDE SEQUENCE</scope>
</reference>
<organism evidence="2 3">
    <name type="scientific">Trichonephila clavata</name>
    <name type="common">Joro spider</name>
    <name type="synonym">Nephila clavata</name>
    <dbReference type="NCBI Taxonomy" id="2740835"/>
    <lineage>
        <taxon>Eukaryota</taxon>
        <taxon>Metazoa</taxon>
        <taxon>Ecdysozoa</taxon>
        <taxon>Arthropoda</taxon>
        <taxon>Chelicerata</taxon>
        <taxon>Arachnida</taxon>
        <taxon>Araneae</taxon>
        <taxon>Araneomorphae</taxon>
        <taxon>Entelegynae</taxon>
        <taxon>Araneoidea</taxon>
        <taxon>Nephilidae</taxon>
        <taxon>Trichonephila</taxon>
    </lineage>
</organism>
<dbReference type="OrthoDB" id="10382135at2759"/>
<keyword evidence="1" id="KW-1133">Transmembrane helix</keyword>
<accession>A0A8X6LA03</accession>
<keyword evidence="1" id="KW-0472">Membrane</keyword>
<dbReference type="EMBL" id="BMAO01015094">
    <property type="protein sequence ID" value="GFQ99303.1"/>
    <property type="molecule type" value="Genomic_DNA"/>
</dbReference>
<name>A0A8X6LA03_TRICU</name>
<evidence type="ECO:0000313" key="2">
    <source>
        <dbReference type="EMBL" id="GFQ99303.1"/>
    </source>
</evidence>
<dbReference type="Proteomes" id="UP000887116">
    <property type="component" value="Unassembled WGS sequence"/>
</dbReference>